<organism evidence="3 4">
    <name type="scientific">Caenorhabditis briggsae</name>
    <dbReference type="NCBI Taxonomy" id="6238"/>
    <lineage>
        <taxon>Eukaryota</taxon>
        <taxon>Metazoa</taxon>
        <taxon>Ecdysozoa</taxon>
        <taxon>Nematoda</taxon>
        <taxon>Chromadorea</taxon>
        <taxon>Rhabditida</taxon>
        <taxon>Rhabditina</taxon>
        <taxon>Rhabditomorpha</taxon>
        <taxon>Rhabditoidea</taxon>
        <taxon>Rhabditidae</taxon>
        <taxon>Peloderinae</taxon>
        <taxon>Caenorhabditis</taxon>
    </lineage>
</organism>
<feature type="chain" id="PRO_5042279442" evidence="2">
    <location>
        <begin position="16"/>
        <end position="242"/>
    </location>
</feature>
<evidence type="ECO:0000313" key="4">
    <source>
        <dbReference type="Proteomes" id="UP000827892"/>
    </source>
</evidence>
<evidence type="ECO:0000313" key="3">
    <source>
        <dbReference type="EMBL" id="ULU01422.1"/>
    </source>
</evidence>
<keyword evidence="1" id="KW-0812">Transmembrane</keyword>
<keyword evidence="1" id="KW-0472">Membrane</keyword>
<accession>A0AAE9DCP1</accession>
<evidence type="ECO:0000256" key="1">
    <source>
        <dbReference type="SAM" id="Phobius"/>
    </source>
</evidence>
<proteinExistence type="predicted"/>
<name>A0AAE9DCP1_CAEBR</name>
<evidence type="ECO:0000256" key="2">
    <source>
        <dbReference type="SAM" id="SignalP"/>
    </source>
</evidence>
<keyword evidence="2" id="KW-0732">Signal</keyword>
<reference evidence="3 4" key="1">
    <citation type="submission" date="2022-05" db="EMBL/GenBank/DDBJ databases">
        <title>Chromosome-level reference genomes for two strains of Caenorhabditis briggsae: an improved platform for comparative genomics.</title>
        <authorList>
            <person name="Stevens L."/>
            <person name="Andersen E.C."/>
        </authorList>
    </citation>
    <scope>NUCLEOTIDE SEQUENCE [LARGE SCALE GENOMIC DNA]</scope>
    <source>
        <strain evidence="3">QX1410_ONT</strain>
        <tissue evidence="3">Whole-organism</tissue>
    </source>
</reference>
<dbReference type="EMBL" id="CP090893">
    <property type="protein sequence ID" value="ULU01422.1"/>
    <property type="molecule type" value="Genomic_DNA"/>
</dbReference>
<dbReference type="AlphaFoldDB" id="A0AAE9DCP1"/>
<feature type="signal peptide" evidence="2">
    <location>
        <begin position="1"/>
        <end position="15"/>
    </location>
</feature>
<keyword evidence="1" id="KW-1133">Transmembrane helix</keyword>
<feature type="transmembrane region" description="Helical" evidence="1">
    <location>
        <begin position="102"/>
        <end position="129"/>
    </location>
</feature>
<dbReference type="Proteomes" id="UP000827892">
    <property type="component" value="Chromosome III"/>
</dbReference>
<sequence length="242" mass="26931">MRILLFASLITSAIGFYMKNTTGNGDTTFANAPRAAELRSKTNSIELFGQRMEVPDWVNSAAEKTRGMFDSASNLFGKDTATSRKSQDGLMTNLKKDESTRIWFAVYLNILVVVLIYVFITIKLALLSLSEGQMERKKRNAYSSHVAFDGPDYNLPLTSIATKTNAISSAPMSIDNPMPDFEYAREAQEDESLHNVFTGHGYSTITPKFESHFETARDQTIHGVLRSDDFSIRGPADGICME</sequence>
<protein>
    <submittedName>
        <fullName evidence="3">Uncharacterized protein</fullName>
    </submittedName>
</protein>
<gene>
    <name evidence="3" type="ORF">L3Y34_001630</name>
</gene>